<evidence type="ECO:0000313" key="1">
    <source>
        <dbReference type="EMBL" id="KAK7349870.1"/>
    </source>
</evidence>
<sequence length="110" mass="12384">MHRLGTCNLYRICNFSSLVKWGAIGLIRCEANCPYAEVPWVHKGHIAHHQVVILSTQNALNHAKPCMNRSDRDVWTLIARHATALDDPEPQSRHSRIGLLCSVSHAIRVV</sequence>
<gene>
    <name evidence="1" type="ORF">VNO77_07671</name>
</gene>
<dbReference type="AlphaFoldDB" id="A0AAN9M7T4"/>
<keyword evidence="2" id="KW-1185">Reference proteome</keyword>
<evidence type="ECO:0000313" key="2">
    <source>
        <dbReference type="Proteomes" id="UP001367508"/>
    </source>
</evidence>
<dbReference type="EMBL" id="JAYMYQ010000002">
    <property type="protein sequence ID" value="KAK7349870.1"/>
    <property type="molecule type" value="Genomic_DNA"/>
</dbReference>
<organism evidence="1 2">
    <name type="scientific">Canavalia gladiata</name>
    <name type="common">Sword bean</name>
    <name type="synonym">Dolichos gladiatus</name>
    <dbReference type="NCBI Taxonomy" id="3824"/>
    <lineage>
        <taxon>Eukaryota</taxon>
        <taxon>Viridiplantae</taxon>
        <taxon>Streptophyta</taxon>
        <taxon>Embryophyta</taxon>
        <taxon>Tracheophyta</taxon>
        <taxon>Spermatophyta</taxon>
        <taxon>Magnoliopsida</taxon>
        <taxon>eudicotyledons</taxon>
        <taxon>Gunneridae</taxon>
        <taxon>Pentapetalae</taxon>
        <taxon>rosids</taxon>
        <taxon>fabids</taxon>
        <taxon>Fabales</taxon>
        <taxon>Fabaceae</taxon>
        <taxon>Papilionoideae</taxon>
        <taxon>50 kb inversion clade</taxon>
        <taxon>NPAAA clade</taxon>
        <taxon>indigoferoid/millettioid clade</taxon>
        <taxon>Phaseoleae</taxon>
        <taxon>Canavalia</taxon>
    </lineage>
</organism>
<reference evidence="1 2" key="1">
    <citation type="submission" date="2024-01" db="EMBL/GenBank/DDBJ databases">
        <title>The genomes of 5 underutilized Papilionoideae crops provide insights into root nodulation and disease resistanc.</title>
        <authorList>
            <person name="Jiang F."/>
        </authorList>
    </citation>
    <scope>NUCLEOTIDE SEQUENCE [LARGE SCALE GENOMIC DNA]</scope>
    <source>
        <strain evidence="1">LVBAO_FW01</strain>
        <tissue evidence="1">Leaves</tissue>
    </source>
</reference>
<accession>A0AAN9M7T4</accession>
<dbReference type="Proteomes" id="UP001367508">
    <property type="component" value="Unassembled WGS sequence"/>
</dbReference>
<proteinExistence type="predicted"/>
<name>A0AAN9M7T4_CANGL</name>
<protein>
    <submittedName>
        <fullName evidence="1">Uncharacterized protein</fullName>
    </submittedName>
</protein>
<comment type="caution">
    <text evidence="1">The sequence shown here is derived from an EMBL/GenBank/DDBJ whole genome shotgun (WGS) entry which is preliminary data.</text>
</comment>